<proteinExistence type="predicted"/>
<evidence type="ECO:0000256" key="1">
    <source>
        <dbReference type="SAM" id="MobiDB-lite"/>
    </source>
</evidence>
<dbReference type="Proteomes" id="UP000799772">
    <property type="component" value="Unassembled WGS sequence"/>
</dbReference>
<dbReference type="EMBL" id="ML978121">
    <property type="protein sequence ID" value="KAF2104077.1"/>
    <property type="molecule type" value="Genomic_DNA"/>
</dbReference>
<dbReference type="AlphaFoldDB" id="A0A9P4IQ81"/>
<reference evidence="2" key="1">
    <citation type="journal article" date="2020" name="Stud. Mycol.">
        <title>101 Dothideomycetes genomes: a test case for predicting lifestyles and emergence of pathogens.</title>
        <authorList>
            <person name="Haridas S."/>
            <person name="Albert R."/>
            <person name="Binder M."/>
            <person name="Bloem J."/>
            <person name="Labutti K."/>
            <person name="Salamov A."/>
            <person name="Andreopoulos B."/>
            <person name="Baker S."/>
            <person name="Barry K."/>
            <person name="Bills G."/>
            <person name="Bluhm B."/>
            <person name="Cannon C."/>
            <person name="Castanera R."/>
            <person name="Culley D."/>
            <person name="Daum C."/>
            <person name="Ezra D."/>
            <person name="Gonzalez J."/>
            <person name="Henrissat B."/>
            <person name="Kuo A."/>
            <person name="Liang C."/>
            <person name="Lipzen A."/>
            <person name="Lutzoni F."/>
            <person name="Magnuson J."/>
            <person name="Mondo S."/>
            <person name="Nolan M."/>
            <person name="Ohm R."/>
            <person name="Pangilinan J."/>
            <person name="Park H.-J."/>
            <person name="Ramirez L."/>
            <person name="Alfaro M."/>
            <person name="Sun H."/>
            <person name="Tritt A."/>
            <person name="Yoshinaga Y."/>
            <person name="Zwiers L.-H."/>
            <person name="Turgeon B."/>
            <person name="Goodwin S."/>
            <person name="Spatafora J."/>
            <person name="Crous P."/>
            <person name="Grigoriev I."/>
        </authorList>
    </citation>
    <scope>NUCLEOTIDE SEQUENCE</scope>
    <source>
        <strain evidence="2">CBS 133067</strain>
    </source>
</reference>
<evidence type="ECO:0000313" key="3">
    <source>
        <dbReference type="Proteomes" id="UP000799772"/>
    </source>
</evidence>
<feature type="compositionally biased region" description="Basic and acidic residues" evidence="1">
    <location>
        <begin position="136"/>
        <end position="145"/>
    </location>
</feature>
<protein>
    <submittedName>
        <fullName evidence="2">Uncharacterized protein</fullName>
    </submittedName>
</protein>
<comment type="caution">
    <text evidence="2">The sequence shown here is derived from an EMBL/GenBank/DDBJ whole genome shotgun (WGS) entry which is preliminary data.</text>
</comment>
<evidence type="ECO:0000313" key="2">
    <source>
        <dbReference type="EMBL" id="KAF2104077.1"/>
    </source>
</evidence>
<feature type="region of interest" description="Disordered" evidence="1">
    <location>
        <begin position="129"/>
        <end position="155"/>
    </location>
</feature>
<sequence>MVRKELHLHYYSCLHYHSCLLRSTSQQTAFHLHLHPGAPPVSYSHEADRCCLRIFPGSSTAPVNLSRAVQSLRQNTISSAASPPPAAGNSAVNLCPSLSLPAVAIMRYNIGCPVTHYCCRAGGKLEQPKLSIPRQTADRSTRRCDGPPPGQRAPGMAEWACVMTAGGSDDGQEM</sequence>
<gene>
    <name evidence="2" type="ORF">NA57DRAFT_50923</name>
</gene>
<organism evidence="2 3">
    <name type="scientific">Rhizodiscina lignyota</name>
    <dbReference type="NCBI Taxonomy" id="1504668"/>
    <lineage>
        <taxon>Eukaryota</taxon>
        <taxon>Fungi</taxon>
        <taxon>Dikarya</taxon>
        <taxon>Ascomycota</taxon>
        <taxon>Pezizomycotina</taxon>
        <taxon>Dothideomycetes</taxon>
        <taxon>Pleosporomycetidae</taxon>
        <taxon>Aulographales</taxon>
        <taxon>Rhizodiscinaceae</taxon>
        <taxon>Rhizodiscina</taxon>
    </lineage>
</organism>
<keyword evidence="3" id="KW-1185">Reference proteome</keyword>
<name>A0A9P4IQ81_9PEZI</name>
<accession>A0A9P4IQ81</accession>